<dbReference type="InterPro" id="IPR002509">
    <property type="entry name" value="NODB_dom"/>
</dbReference>
<dbReference type="PROSITE" id="PS51677">
    <property type="entry name" value="NODB"/>
    <property type="match status" value="1"/>
</dbReference>
<dbReference type="PANTHER" id="PTHR34216:SF3">
    <property type="entry name" value="POLY-BETA-1,6-N-ACETYL-D-GLUCOSAMINE N-DEACETYLASE"/>
    <property type="match status" value="1"/>
</dbReference>
<dbReference type="GO" id="GO:0005576">
    <property type="term" value="C:extracellular region"/>
    <property type="evidence" value="ECO:0007669"/>
    <property type="project" value="UniProtKB-SubCell"/>
</dbReference>
<dbReference type="RefSeq" id="WP_284218245.1">
    <property type="nucleotide sequence ID" value="NZ_BSOT01000006.1"/>
</dbReference>
<reference evidence="4" key="2">
    <citation type="submission" date="2023-01" db="EMBL/GenBank/DDBJ databases">
        <title>Draft genome sequence of Agaribacter marinus strain NBRC 110023.</title>
        <authorList>
            <person name="Sun Q."/>
            <person name="Mori K."/>
        </authorList>
    </citation>
    <scope>NUCLEOTIDE SEQUENCE</scope>
    <source>
        <strain evidence="4">NBRC 110023</strain>
    </source>
</reference>
<protein>
    <recommendedName>
        <fullName evidence="3">NodB homology domain-containing protein</fullName>
    </recommendedName>
</protein>
<comment type="subcellular location">
    <subcellularLocation>
        <location evidence="1">Secreted</location>
    </subcellularLocation>
</comment>
<reference evidence="4" key="1">
    <citation type="journal article" date="2014" name="Int. J. Syst. Evol. Microbiol.">
        <title>Complete genome sequence of Corynebacterium casei LMG S-19264T (=DSM 44701T), isolated from a smear-ripened cheese.</title>
        <authorList>
            <consortium name="US DOE Joint Genome Institute (JGI-PGF)"/>
            <person name="Walter F."/>
            <person name="Albersmeier A."/>
            <person name="Kalinowski J."/>
            <person name="Ruckert C."/>
        </authorList>
    </citation>
    <scope>NUCLEOTIDE SEQUENCE</scope>
    <source>
        <strain evidence="4">NBRC 110023</strain>
    </source>
</reference>
<comment type="caution">
    <text evidence="4">The sequence shown here is derived from an EMBL/GenBank/DDBJ whole genome shotgun (WGS) entry which is preliminary data.</text>
</comment>
<name>A0AA37T193_9ALTE</name>
<evidence type="ECO:0000256" key="1">
    <source>
        <dbReference type="ARBA" id="ARBA00004613"/>
    </source>
</evidence>
<dbReference type="Proteomes" id="UP001156601">
    <property type="component" value="Unassembled WGS sequence"/>
</dbReference>
<dbReference type="PANTHER" id="PTHR34216">
    <property type="match status" value="1"/>
</dbReference>
<keyword evidence="5" id="KW-1185">Reference proteome</keyword>
<sequence length="330" mass="37115">MSVKKVLFFICMTIFFQGCANKQILKRELATNASFTLVRVTEKDSFASLAEEYLGHAKYASVVQRYNPGIDIAAANYVAVPLKSINASAVFSNGYQTIPILCYHQFTRDKTGKSRMVVPEHEFREQMTYLSNNGYQVVPLSDIGLFIRGKKELPDKAVVITIDDGYKSYMDIAFPILKEYGFPSTMFVYPEFVGAGIALNWRDVNALNDEPLVDIQSHSKTHDSLSRKPSGELDANYVKRLEKEVVDAEKIISKRTGNTINQFAYPYGNTSVVLVDMLKENEYDLAVTVQRGSNPAFSSPFLLNRTMIYGGDSMRKFTSSLDVFIEVNTK</sequence>
<evidence type="ECO:0000313" key="4">
    <source>
        <dbReference type="EMBL" id="GLR71910.1"/>
    </source>
</evidence>
<dbReference type="GO" id="GO:0016810">
    <property type="term" value="F:hydrolase activity, acting on carbon-nitrogen (but not peptide) bonds"/>
    <property type="evidence" value="ECO:0007669"/>
    <property type="project" value="InterPro"/>
</dbReference>
<keyword evidence="2" id="KW-0732">Signal</keyword>
<accession>A0AA37T193</accession>
<dbReference type="PROSITE" id="PS51257">
    <property type="entry name" value="PROKAR_LIPOPROTEIN"/>
    <property type="match status" value="1"/>
</dbReference>
<evidence type="ECO:0000256" key="2">
    <source>
        <dbReference type="ARBA" id="ARBA00022729"/>
    </source>
</evidence>
<evidence type="ECO:0000313" key="5">
    <source>
        <dbReference type="Proteomes" id="UP001156601"/>
    </source>
</evidence>
<feature type="domain" description="NodB homology" evidence="3">
    <location>
        <begin position="156"/>
        <end position="330"/>
    </location>
</feature>
<dbReference type="InterPro" id="IPR051398">
    <property type="entry name" value="Polysacch_Deacetylase"/>
</dbReference>
<proteinExistence type="predicted"/>
<dbReference type="AlphaFoldDB" id="A0AA37T193"/>
<evidence type="ECO:0000259" key="3">
    <source>
        <dbReference type="PROSITE" id="PS51677"/>
    </source>
</evidence>
<dbReference type="EMBL" id="BSOT01000006">
    <property type="protein sequence ID" value="GLR71910.1"/>
    <property type="molecule type" value="Genomic_DNA"/>
</dbReference>
<dbReference type="Gene3D" id="3.20.20.370">
    <property type="entry name" value="Glycoside hydrolase/deacetylase"/>
    <property type="match status" value="1"/>
</dbReference>
<gene>
    <name evidence="4" type="ORF">GCM10007852_28180</name>
</gene>
<dbReference type="Pfam" id="PF01522">
    <property type="entry name" value="Polysacc_deac_1"/>
    <property type="match status" value="1"/>
</dbReference>
<organism evidence="4 5">
    <name type="scientific">Agaribacter marinus</name>
    <dbReference type="NCBI Taxonomy" id="1431249"/>
    <lineage>
        <taxon>Bacteria</taxon>
        <taxon>Pseudomonadati</taxon>
        <taxon>Pseudomonadota</taxon>
        <taxon>Gammaproteobacteria</taxon>
        <taxon>Alteromonadales</taxon>
        <taxon>Alteromonadaceae</taxon>
        <taxon>Agaribacter</taxon>
    </lineage>
</organism>
<dbReference type="GO" id="GO:0005975">
    <property type="term" value="P:carbohydrate metabolic process"/>
    <property type="evidence" value="ECO:0007669"/>
    <property type="project" value="InterPro"/>
</dbReference>
<dbReference type="InterPro" id="IPR011330">
    <property type="entry name" value="Glyco_hydro/deAcase_b/a-brl"/>
</dbReference>
<dbReference type="SUPFAM" id="SSF88713">
    <property type="entry name" value="Glycoside hydrolase/deacetylase"/>
    <property type="match status" value="1"/>
</dbReference>